<evidence type="ECO:0000259" key="17">
    <source>
        <dbReference type="PROSITE" id="PS51194"/>
    </source>
</evidence>
<dbReference type="GO" id="GO:0005524">
    <property type="term" value="F:ATP binding"/>
    <property type="evidence" value="ECO:0007669"/>
    <property type="project" value="UniProtKB-KW"/>
</dbReference>
<dbReference type="PROSITE" id="PS51195">
    <property type="entry name" value="Q_MOTIF"/>
    <property type="match status" value="1"/>
</dbReference>
<evidence type="ECO:0000313" key="19">
    <source>
        <dbReference type="EMBL" id="ORY40237.1"/>
    </source>
</evidence>
<reference evidence="19 20" key="1">
    <citation type="submission" date="2016-07" db="EMBL/GenBank/DDBJ databases">
        <title>Pervasive Adenine N6-methylation of Active Genes in Fungi.</title>
        <authorList>
            <consortium name="DOE Joint Genome Institute"/>
            <person name="Mondo S.J."/>
            <person name="Dannebaum R.O."/>
            <person name="Kuo R.C."/>
            <person name="Labutti K."/>
            <person name="Haridas S."/>
            <person name="Kuo A."/>
            <person name="Salamov A."/>
            <person name="Ahrendt S.R."/>
            <person name="Lipzen A."/>
            <person name="Sullivan W."/>
            <person name="Andreopoulos W.B."/>
            <person name="Clum A."/>
            <person name="Lindquist E."/>
            <person name="Daum C."/>
            <person name="Ramamoorthy G.K."/>
            <person name="Gryganskyi A."/>
            <person name="Culley D."/>
            <person name="Magnuson J.K."/>
            <person name="James T.Y."/>
            <person name="O'Malley M.A."/>
            <person name="Stajich J.E."/>
            <person name="Spatafora J.W."/>
            <person name="Visel A."/>
            <person name="Grigoriev I.V."/>
        </authorList>
    </citation>
    <scope>NUCLEOTIDE SEQUENCE [LARGE SCALE GENOMIC DNA]</scope>
    <source>
        <strain evidence="19 20">JEL800</strain>
    </source>
</reference>
<evidence type="ECO:0000256" key="13">
    <source>
        <dbReference type="PROSITE-ProRule" id="PRU00552"/>
    </source>
</evidence>
<evidence type="ECO:0000256" key="5">
    <source>
        <dbReference type="ARBA" id="ARBA00022801"/>
    </source>
</evidence>
<dbReference type="Pfam" id="PF25430">
    <property type="entry name" value="DDX23"/>
    <property type="match status" value="1"/>
</dbReference>
<dbReference type="GO" id="GO:0003723">
    <property type="term" value="F:RNA binding"/>
    <property type="evidence" value="ECO:0007669"/>
    <property type="project" value="EnsemblFungi"/>
</dbReference>
<dbReference type="EMBL" id="MCGO01000036">
    <property type="protein sequence ID" value="ORY40237.1"/>
    <property type="molecule type" value="Genomic_DNA"/>
</dbReference>
<dbReference type="GO" id="GO:0000384">
    <property type="term" value="F:first spliceosomal transesterification activity"/>
    <property type="evidence" value="ECO:0007669"/>
    <property type="project" value="EnsemblFungi"/>
</dbReference>
<dbReference type="InterPro" id="IPR001650">
    <property type="entry name" value="Helicase_C-like"/>
</dbReference>
<gene>
    <name evidence="19" type="ORF">BCR33DRAFT_754296</name>
</gene>
<evidence type="ECO:0000256" key="12">
    <source>
        <dbReference type="ARBA" id="ARBA00047984"/>
    </source>
</evidence>
<dbReference type="Proteomes" id="UP000193642">
    <property type="component" value="Unassembled WGS sequence"/>
</dbReference>
<dbReference type="InterPro" id="IPR014014">
    <property type="entry name" value="RNA_helicase_DEAD_Q_motif"/>
</dbReference>
<keyword evidence="3" id="KW-0507">mRNA processing</keyword>
<dbReference type="Pfam" id="PF00270">
    <property type="entry name" value="DEAD"/>
    <property type="match status" value="1"/>
</dbReference>
<feature type="domain" description="Helicase C-terminal" evidence="17">
    <location>
        <begin position="377"/>
        <end position="538"/>
    </location>
</feature>
<evidence type="ECO:0000259" key="18">
    <source>
        <dbReference type="PROSITE" id="PS51195"/>
    </source>
</evidence>
<sequence length="556" mass="62912">MGDKELQAIRERYMGAEKKKRKIRKMNEKKFVFDWNADEDTAVDINPIYANRHDVQLFGRGQIAGIDPREQKQKRSEFYDRLLIERRTEEEIERQKELAEIEKRKDKKTAWDDRHWSEKPLTEMKERDWRIFKEDFNISTKGGGVPNPIRSWKESFLPEKLLGVISDIGYVEPTPIQRQAVPIGLINRDIIGVAETGSGKTASFVIPMLVYIQELPPLNDYNRSLGPYALILAPTRELAQQIEQETLKFSRGMGFICVSIVGGHTIEEQSFNMRSGAHIIIATPGRLKDMLDRRILVLSQCQYVVMDEADRMVEMGFEADVNYILDSLPASNLRPAEEEDSMDVDKKPRKSLVGKYRQTVMFSATMPPAVERIAKTYLRRPIVVTIGTAGQAVDRIEQRIEMINDENRKKQRLSDILGGDEFAPPMIFKSTTLHGGKSQEQREAALAALKSGAKDILIATDVAGRGIDIKNVSVVINFDMAKSIEDYTHRIGRTGRAGQKGCAITFLSGSDSEVFYDLKVMVGKSSISRVPPELANHEAAQRRPEGAKRGQRAVTD</sequence>
<feature type="compositionally biased region" description="Basic and acidic residues" evidence="15">
    <location>
        <begin position="535"/>
        <end position="548"/>
    </location>
</feature>
<evidence type="ECO:0000256" key="7">
    <source>
        <dbReference type="ARBA" id="ARBA00022840"/>
    </source>
</evidence>
<evidence type="ECO:0000313" key="20">
    <source>
        <dbReference type="Proteomes" id="UP000193642"/>
    </source>
</evidence>
<evidence type="ECO:0000256" key="11">
    <source>
        <dbReference type="ARBA" id="ARBA00038719"/>
    </source>
</evidence>
<evidence type="ECO:0000256" key="2">
    <source>
        <dbReference type="ARBA" id="ARBA00012552"/>
    </source>
</evidence>
<keyword evidence="4 14" id="KW-0547">Nucleotide-binding</keyword>
<dbReference type="CDD" id="cd17945">
    <property type="entry name" value="DEADc_DDX23"/>
    <property type="match status" value="1"/>
</dbReference>
<dbReference type="GO" id="GO:0005682">
    <property type="term" value="C:U5 snRNP"/>
    <property type="evidence" value="ECO:0007669"/>
    <property type="project" value="EnsemblFungi"/>
</dbReference>
<organism evidence="19 20">
    <name type="scientific">Rhizoclosmatium globosum</name>
    <dbReference type="NCBI Taxonomy" id="329046"/>
    <lineage>
        <taxon>Eukaryota</taxon>
        <taxon>Fungi</taxon>
        <taxon>Fungi incertae sedis</taxon>
        <taxon>Chytridiomycota</taxon>
        <taxon>Chytridiomycota incertae sedis</taxon>
        <taxon>Chytridiomycetes</taxon>
        <taxon>Chytridiales</taxon>
        <taxon>Chytriomycetaceae</taxon>
        <taxon>Rhizoclosmatium</taxon>
    </lineage>
</organism>
<feature type="domain" description="DEAD-box RNA helicase Q" evidence="18">
    <location>
        <begin position="150"/>
        <end position="178"/>
    </location>
</feature>
<dbReference type="EC" id="3.6.4.13" evidence="2"/>
<dbReference type="InterPro" id="IPR057479">
    <property type="entry name" value="PRP28/DDX23-like_helical"/>
</dbReference>
<dbReference type="PROSITE" id="PS00039">
    <property type="entry name" value="DEAD_ATP_HELICASE"/>
    <property type="match status" value="1"/>
</dbReference>
<dbReference type="InterPro" id="IPR027417">
    <property type="entry name" value="P-loop_NTPase"/>
</dbReference>
<proteinExistence type="inferred from homology"/>
<comment type="subunit">
    <text evidence="11">Component of the U5 snRNP complex.</text>
</comment>
<dbReference type="GO" id="GO:0016787">
    <property type="term" value="F:hydrolase activity"/>
    <property type="evidence" value="ECO:0007669"/>
    <property type="project" value="UniProtKB-KW"/>
</dbReference>
<protein>
    <recommendedName>
        <fullName evidence="2">RNA helicase</fullName>
        <ecNumber evidence="2">3.6.4.13</ecNumber>
    </recommendedName>
</protein>
<keyword evidence="6 14" id="KW-0347">Helicase</keyword>
<dbReference type="FunFam" id="3.40.50.300:FF:000322">
    <property type="entry name" value="probable ATP-dependent RNA helicase DDX23"/>
    <property type="match status" value="1"/>
</dbReference>
<keyword evidence="20" id="KW-1185">Reference proteome</keyword>
<dbReference type="Gene3D" id="3.40.50.300">
    <property type="entry name" value="P-loop containing nucleotide triphosphate hydrolases"/>
    <property type="match status" value="2"/>
</dbReference>
<comment type="catalytic activity">
    <reaction evidence="12">
        <text>ATP + H2O = ADP + phosphate + H(+)</text>
        <dbReference type="Rhea" id="RHEA:13065"/>
        <dbReference type="ChEBI" id="CHEBI:15377"/>
        <dbReference type="ChEBI" id="CHEBI:15378"/>
        <dbReference type="ChEBI" id="CHEBI:30616"/>
        <dbReference type="ChEBI" id="CHEBI:43474"/>
        <dbReference type="ChEBI" id="CHEBI:456216"/>
        <dbReference type="EC" id="3.6.4.13"/>
    </reaction>
</comment>
<dbReference type="SUPFAM" id="SSF52540">
    <property type="entry name" value="P-loop containing nucleoside triphosphate hydrolases"/>
    <property type="match status" value="2"/>
</dbReference>
<dbReference type="InterPro" id="IPR011545">
    <property type="entry name" value="DEAD/DEAH_box_helicase_dom"/>
</dbReference>
<dbReference type="SMART" id="SM00487">
    <property type="entry name" value="DEXDc"/>
    <property type="match status" value="1"/>
</dbReference>
<comment type="similarity">
    <text evidence="10">Belongs to the DEAD box helicase family. DDX23/PRP28 subfamily.</text>
</comment>
<keyword evidence="7 14" id="KW-0067">ATP-binding</keyword>
<dbReference type="GO" id="GO:0000395">
    <property type="term" value="P:mRNA 5'-splice site recognition"/>
    <property type="evidence" value="ECO:0007669"/>
    <property type="project" value="EnsemblFungi"/>
</dbReference>
<evidence type="ECO:0000256" key="3">
    <source>
        <dbReference type="ARBA" id="ARBA00022664"/>
    </source>
</evidence>
<dbReference type="PANTHER" id="PTHR47958">
    <property type="entry name" value="ATP-DEPENDENT RNA HELICASE DBP3"/>
    <property type="match status" value="1"/>
</dbReference>
<evidence type="ECO:0000259" key="16">
    <source>
        <dbReference type="PROSITE" id="PS51192"/>
    </source>
</evidence>
<evidence type="ECO:0000256" key="1">
    <source>
        <dbReference type="ARBA" id="ARBA00004123"/>
    </source>
</evidence>
<evidence type="ECO:0000256" key="8">
    <source>
        <dbReference type="ARBA" id="ARBA00023187"/>
    </source>
</evidence>
<dbReference type="GO" id="GO:0003724">
    <property type="term" value="F:RNA helicase activity"/>
    <property type="evidence" value="ECO:0007669"/>
    <property type="project" value="UniProtKB-EC"/>
</dbReference>
<dbReference type="Pfam" id="PF00271">
    <property type="entry name" value="Helicase_C"/>
    <property type="match status" value="1"/>
</dbReference>
<dbReference type="OrthoDB" id="196131at2759"/>
<dbReference type="CDD" id="cd18787">
    <property type="entry name" value="SF2_C_DEAD"/>
    <property type="match status" value="1"/>
</dbReference>
<evidence type="ECO:0000256" key="6">
    <source>
        <dbReference type="ARBA" id="ARBA00022806"/>
    </source>
</evidence>
<comment type="caution">
    <text evidence="19">The sequence shown here is derived from an EMBL/GenBank/DDBJ whole genome shotgun (WGS) entry which is preliminary data.</text>
</comment>
<evidence type="ECO:0000256" key="10">
    <source>
        <dbReference type="ARBA" id="ARBA00037954"/>
    </source>
</evidence>
<keyword evidence="9" id="KW-0539">Nucleus</keyword>
<dbReference type="InterPro" id="IPR000629">
    <property type="entry name" value="RNA-helicase_DEAD-box_CS"/>
</dbReference>
<dbReference type="SMART" id="SM00490">
    <property type="entry name" value="HELICc"/>
    <property type="match status" value="1"/>
</dbReference>
<dbReference type="AlphaFoldDB" id="A0A1Y2C028"/>
<feature type="short sequence motif" description="Q motif" evidence="13">
    <location>
        <begin position="150"/>
        <end position="178"/>
    </location>
</feature>
<evidence type="ECO:0000256" key="14">
    <source>
        <dbReference type="RuleBase" id="RU000492"/>
    </source>
</evidence>
<feature type="region of interest" description="Disordered" evidence="15">
    <location>
        <begin position="532"/>
        <end position="556"/>
    </location>
</feature>
<evidence type="ECO:0000256" key="4">
    <source>
        <dbReference type="ARBA" id="ARBA00022741"/>
    </source>
</evidence>
<comment type="subcellular location">
    <subcellularLocation>
        <location evidence="1">Nucleus</location>
    </subcellularLocation>
</comment>
<dbReference type="STRING" id="329046.A0A1Y2C028"/>
<evidence type="ECO:0000256" key="9">
    <source>
        <dbReference type="ARBA" id="ARBA00023242"/>
    </source>
</evidence>
<dbReference type="InterPro" id="IPR014001">
    <property type="entry name" value="Helicase_ATP-bd"/>
</dbReference>
<dbReference type="PROSITE" id="PS51192">
    <property type="entry name" value="HELICASE_ATP_BIND_1"/>
    <property type="match status" value="1"/>
</dbReference>
<keyword evidence="5 14" id="KW-0378">Hydrolase</keyword>
<accession>A0A1Y2C028</accession>
<feature type="domain" description="Helicase ATP-binding" evidence="16">
    <location>
        <begin position="181"/>
        <end position="384"/>
    </location>
</feature>
<dbReference type="PROSITE" id="PS51194">
    <property type="entry name" value="HELICASE_CTER"/>
    <property type="match status" value="1"/>
</dbReference>
<keyword evidence="8" id="KW-0508">mRNA splicing</keyword>
<evidence type="ECO:0000256" key="15">
    <source>
        <dbReference type="SAM" id="MobiDB-lite"/>
    </source>
</evidence>
<name>A0A1Y2C028_9FUNG</name>